<protein>
    <submittedName>
        <fullName evidence="2">Uncharacterized protein</fullName>
    </submittedName>
</protein>
<feature type="chain" id="PRO_5042442677" evidence="1">
    <location>
        <begin position="38"/>
        <end position="105"/>
    </location>
</feature>
<evidence type="ECO:0000313" key="3">
    <source>
        <dbReference type="EMBL" id="KAK3272662.1"/>
    </source>
</evidence>
<accession>A0AAE0G057</accession>
<keyword evidence="1" id="KW-0732">Signal</keyword>
<dbReference type="EMBL" id="LGRX02011315">
    <property type="protein sequence ID" value="KAK3269064.1"/>
    <property type="molecule type" value="Genomic_DNA"/>
</dbReference>
<feature type="signal peptide" evidence="1">
    <location>
        <begin position="1"/>
        <end position="37"/>
    </location>
</feature>
<dbReference type="Proteomes" id="UP001190700">
    <property type="component" value="Unassembled WGS sequence"/>
</dbReference>
<evidence type="ECO:0000313" key="4">
    <source>
        <dbReference type="Proteomes" id="UP001190700"/>
    </source>
</evidence>
<sequence>MNLKGVLLLSTPLYVHLATSCRRTFLLVALFLNGVQSLFGEAREIPLGDNNAVDIVYEHASAPFEVTGAVREQNEAPHLSARGKWSNLNSTIFTSLPMAVGHTRL</sequence>
<keyword evidence="4" id="KW-1185">Reference proteome</keyword>
<comment type="caution">
    <text evidence="2">The sequence shown here is derived from an EMBL/GenBank/DDBJ whole genome shotgun (WGS) entry which is preliminary data.</text>
</comment>
<dbReference type="AlphaFoldDB" id="A0AAE0G057"/>
<dbReference type="PROSITE" id="PS51257">
    <property type="entry name" value="PROKAR_LIPOPROTEIN"/>
    <property type="match status" value="1"/>
</dbReference>
<name>A0AAE0G057_9CHLO</name>
<evidence type="ECO:0000313" key="2">
    <source>
        <dbReference type="EMBL" id="KAK3269064.1"/>
    </source>
</evidence>
<dbReference type="EMBL" id="LGRX02008853">
    <property type="protein sequence ID" value="KAK3272662.1"/>
    <property type="molecule type" value="Genomic_DNA"/>
</dbReference>
<reference evidence="2" key="2">
    <citation type="submission" date="2023-06" db="EMBL/GenBank/DDBJ databases">
        <title>Long-read-based genome assembly of the green algal bacterivore Cymbomonas tetramitiformis.</title>
        <authorList>
            <person name="Gyaltshen Y."/>
            <person name="Rozenberg A."/>
            <person name="Paasch A."/>
            <person name="Burns J.A."/>
            <person name="Warring S."/>
            <person name="Larson R."/>
            <person name="Maurer-Alcala X."/>
            <person name="Dacks J."/>
            <person name="Kim E."/>
        </authorList>
    </citation>
    <scope>NUCLEOTIDE SEQUENCE</scope>
    <source>
        <strain evidence="2">PLY_AMNH</strain>
    </source>
</reference>
<gene>
    <name evidence="3" type="ORF">CYMTET_19053</name>
    <name evidence="2" type="ORF">CYMTET_22472</name>
</gene>
<reference evidence="2 4" key="1">
    <citation type="journal article" date="2015" name="Genome Biol. Evol.">
        <title>Comparative Genomics of a Bacterivorous Green Alga Reveals Evolutionary Causalities and Consequences of Phago-Mixotrophic Mode of Nutrition.</title>
        <authorList>
            <person name="Burns J.A."/>
            <person name="Paasch A."/>
            <person name="Narechania A."/>
            <person name="Kim E."/>
        </authorList>
    </citation>
    <scope>NUCLEOTIDE SEQUENCE [LARGE SCALE GENOMIC DNA]</scope>
    <source>
        <strain evidence="2">PLY_AMNH</strain>
    </source>
</reference>
<evidence type="ECO:0000256" key="1">
    <source>
        <dbReference type="SAM" id="SignalP"/>
    </source>
</evidence>
<proteinExistence type="predicted"/>
<organism evidence="2 4">
    <name type="scientific">Cymbomonas tetramitiformis</name>
    <dbReference type="NCBI Taxonomy" id="36881"/>
    <lineage>
        <taxon>Eukaryota</taxon>
        <taxon>Viridiplantae</taxon>
        <taxon>Chlorophyta</taxon>
        <taxon>Pyramimonadophyceae</taxon>
        <taxon>Pyramimonadales</taxon>
        <taxon>Pyramimonadaceae</taxon>
        <taxon>Cymbomonas</taxon>
    </lineage>
</organism>